<sequence>MGIMSNHNFQAMAPMNTLNILRHYLSFRFSSFRSREALEAWQDKRIRKHLDWVSHSSPFYADFKGLPLSKWPVMNKSTMMANFDQLNTVGVTKEQAFDFAYKSEQERQFGGTLNGITVGLSSGTSGNRGIFLASPAERELWAGAILGKMLPDLLWRGHKVALFLRAGSTLYDSVSSRRLSFKFFDLALEVDQHIATLNAFQPDIIFAPGTMIKMLAGRADLLNFRPKRVIACAEVLYPDAASACEDQLGVYPEQIYQCTEGFLACSQRGAFQFNEDLVHIEPLWLDDEKTRFKPIITDFRRTSQPIIRYELDDVVCVDTASQRVFKEILHIEGRCDDLLKGVGRDGKVETLFPDFLVRQILFQTEVSEFQVQQHPDLSMTVCVSSHEQQPLAALIEAHFSNKGLIVPPIRFADWSPVDRLTKKRRVMQMPVPVVS</sequence>
<keyword evidence="1" id="KW-0614">Plasmid</keyword>
<dbReference type="PANTHER" id="PTHR36932:SF1">
    <property type="entry name" value="CAPSULAR POLYSACCHARIDE BIOSYNTHESIS PROTEIN"/>
    <property type="match status" value="1"/>
</dbReference>
<dbReference type="InterPro" id="IPR012685">
    <property type="entry name" value="CHP02304_F390_synth-rel"/>
</dbReference>
<dbReference type="AlphaFoldDB" id="A0AAD0PVU7"/>
<dbReference type="InterPro" id="IPR042099">
    <property type="entry name" value="ANL_N_sf"/>
</dbReference>
<protein>
    <submittedName>
        <fullName evidence="1">Adenylate-forming enzyme</fullName>
    </submittedName>
</protein>
<gene>
    <name evidence="1" type="ORF">PLA107_031180</name>
</gene>
<dbReference type="InterPro" id="IPR053158">
    <property type="entry name" value="CapK_Type1_Caps_Biosynth"/>
</dbReference>
<dbReference type="NCBIfam" id="TIGR02304">
    <property type="entry name" value="aden_form_hyp"/>
    <property type="match status" value="1"/>
</dbReference>
<dbReference type="Gene3D" id="3.40.50.12780">
    <property type="entry name" value="N-terminal domain of ligase-like"/>
    <property type="match status" value="1"/>
</dbReference>
<dbReference type="PANTHER" id="PTHR36932">
    <property type="entry name" value="CAPSULAR POLYSACCHARIDE BIOSYNTHESIS PROTEIN"/>
    <property type="match status" value="1"/>
</dbReference>
<dbReference type="EMBL" id="CP031226">
    <property type="protein sequence ID" value="AXH59687.1"/>
    <property type="molecule type" value="Genomic_DNA"/>
</dbReference>
<evidence type="ECO:0000313" key="1">
    <source>
        <dbReference type="EMBL" id="AXH59687.1"/>
    </source>
</evidence>
<name>A0AAD0PVU7_PSEAV</name>
<reference evidence="1 2" key="1">
    <citation type="journal article" date="2011" name="PLoS Pathog.">
        <title>Dynamic evolution of pathogenicity revealed by sequencing and comparative genomics of 19 Pseudomonas syringae isolates.</title>
        <authorList>
            <person name="Baltrus D.A."/>
            <person name="Nishimura M.T."/>
            <person name="Romanchuk A."/>
            <person name="Chang J.H."/>
            <person name="Mukhtar M.S."/>
            <person name="Cherkis K."/>
            <person name="Roach J."/>
            <person name="Grant S.R."/>
            <person name="Jones C.D."/>
            <person name="Dangl J.L."/>
        </authorList>
    </citation>
    <scope>NUCLEOTIDE SEQUENCE [LARGE SCALE GENOMIC DNA]</scope>
    <source>
        <strain evidence="1 2">M301315</strain>
    </source>
</reference>
<evidence type="ECO:0000313" key="2">
    <source>
        <dbReference type="Proteomes" id="UP000006426"/>
    </source>
</evidence>
<accession>A0AAD0PVU7</accession>
<geneLocation type="plasmid" evidence="2">
    <name>pmppla107</name>
</geneLocation>
<dbReference type="Proteomes" id="UP000006426">
    <property type="component" value="Plasmid pmppla107"/>
</dbReference>
<organism evidence="1 2">
    <name type="scientific">Pseudomonas amygdali pv. lachrymans str. M301315</name>
    <dbReference type="NCBI Taxonomy" id="629260"/>
    <lineage>
        <taxon>Bacteria</taxon>
        <taxon>Pseudomonadati</taxon>
        <taxon>Pseudomonadota</taxon>
        <taxon>Gammaproteobacteria</taxon>
        <taxon>Pseudomonadales</taxon>
        <taxon>Pseudomonadaceae</taxon>
        <taxon>Pseudomonas</taxon>
        <taxon>Pseudomonas amygdali</taxon>
    </lineage>
</organism>
<proteinExistence type="predicted"/>